<evidence type="ECO:0000313" key="4">
    <source>
        <dbReference type="Proteomes" id="UP000182944"/>
    </source>
</evidence>
<dbReference type="OrthoDB" id="8004717at2"/>
<keyword evidence="4" id="KW-1185">Reference proteome</keyword>
<dbReference type="EMBL" id="FNNA01000003">
    <property type="protein sequence ID" value="SDX19743.1"/>
    <property type="molecule type" value="Genomic_DNA"/>
</dbReference>
<gene>
    <name evidence="3" type="ORF">SAMN05444276_103186</name>
</gene>
<name>A0A1H2ZQJ9_9RHOB</name>
<accession>A0A1H2ZQJ9</accession>
<keyword evidence="1" id="KW-0812">Transmembrane</keyword>
<evidence type="ECO:0000256" key="1">
    <source>
        <dbReference type="SAM" id="Phobius"/>
    </source>
</evidence>
<dbReference type="AlphaFoldDB" id="A0A1H2ZQJ9"/>
<organism evidence="3 4">
    <name type="scientific">Paracoccus sanguinis</name>
    <dbReference type="NCBI Taxonomy" id="1545044"/>
    <lineage>
        <taxon>Bacteria</taxon>
        <taxon>Pseudomonadati</taxon>
        <taxon>Pseudomonadota</taxon>
        <taxon>Alphaproteobacteria</taxon>
        <taxon>Rhodobacterales</taxon>
        <taxon>Paracoccaceae</taxon>
        <taxon>Paracoccus</taxon>
    </lineage>
</organism>
<evidence type="ECO:0000313" key="3">
    <source>
        <dbReference type="EMBL" id="SDX19743.1"/>
    </source>
</evidence>
<dbReference type="InterPro" id="IPR036938">
    <property type="entry name" value="PAP2/HPO_sf"/>
</dbReference>
<dbReference type="RefSeq" id="WP_052176458.1">
    <property type="nucleotide sequence ID" value="NZ_FNNA01000003.1"/>
</dbReference>
<reference evidence="4" key="1">
    <citation type="submission" date="2016-10" db="EMBL/GenBank/DDBJ databases">
        <authorList>
            <person name="Varghese N."/>
            <person name="Submissions S."/>
        </authorList>
    </citation>
    <scope>NUCLEOTIDE SEQUENCE [LARGE SCALE GENOMIC DNA]</scope>
    <source>
        <strain evidence="4">DSM 29303</strain>
    </source>
</reference>
<protein>
    <submittedName>
        <fullName evidence="3">PAP2 superfamily protein</fullName>
    </submittedName>
</protein>
<dbReference type="Proteomes" id="UP000182944">
    <property type="component" value="Unassembled WGS sequence"/>
</dbReference>
<dbReference type="SUPFAM" id="SSF48317">
    <property type="entry name" value="Acid phosphatase/Vanadium-dependent haloperoxidase"/>
    <property type="match status" value="1"/>
</dbReference>
<proteinExistence type="predicted"/>
<dbReference type="InterPro" id="IPR000326">
    <property type="entry name" value="PAP2/HPO"/>
</dbReference>
<sequence>MNDRTTRDTGAPKGVLAGRPRLAEGGVRAFLALTVAIQTKAAIKKAVVRTRPYKLLDEGHYETGVGGPDEHPYNSFPSGHTADAFAAAQAIGRVAPGLRGPALGLAALIGLVQVPRATHHLADVVAGAAVGVAAEAAVAAAMGVIPPEQMRRVRMGVARRAWLPGAGRGEKRTGRG</sequence>
<dbReference type="Gene3D" id="1.20.144.10">
    <property type="entry name" value="Phosphatidic acid phosphatase type 2/haloperoxidase"/>
    <property type="match status" value="1"/>
</dbReference>
<evidence type="ECO:0000259" key="2">
    <source>
        <dbReference type="Pfam" id="PF01569"/>
    </source>
</evidence>
<dbReference type="Pfam" id="PF01569">
    <property type="entry name" value="PAP2"/>
    <property type="match status" value="1"/>
</dbReference>
<feature type="domain" description="Phosphatidic acid phosphatase type 2/haloperoxidase" evidence="2">
    <location>
        <begin position="28"/>
        <end position="139"/>
    </location>
</feature>
<dbReference type="STRING" id="1545044.SAMN05444276_103186"/>
<keyword evidence="1" id="KW-0472">Membrane</keyword>
<keyword evidence="1" id="KW-1133">Transmembrane helix</keyword>
<feature type="transmembrane region" description="Helical" evidence="1">
    <location>
        <begin position="124"/>
        <end position="145"/>
    </location>
</feature>